<feature type="compositionally biased region" description="Low complexity" evidence="1">
    <location>
        <begin position="194"/>
        <end position="204"/>
    </location>
</feature>
<dbReference type="RefSeq" id="XP_001839755.1">
    <property type="nucleotide sequence ID" value="XM_001839703.2"/>
</dbReference>
<dbReference type="AlphaFoldDB" id="A8P9E5"/>
<dbReference type="GeneID" id="6016374"/>
<protein>
    <submittedName>
        <fullName evidence="2">Uncharacterized protein</fullName>
    </submittedName>
</protein>
<evidence type="ECO:0000313" key="2">
    <source>
        <dbReference type="EMBL" id="EAU82056.1"/>
    </source>
</evidence>
<dbReference type="KEGG" id="cci:CC1G_09658"/>
<dbReference type="Proteomes" id="UP000001861">
    <property type="component" value="Unassembled WGS sequence"/>
</dbReference>
<comment type="caution">
    <text evidence="2">The sequence shown here is derived from an EMBL/GenBank/DDBJ whole genome shotgun (WGS) entry which is preliminary data.</text>
</comment>
<organism evidence="2 3">
    <name type="scientific">Coprinopsis cinerea (strain Okayama-7 / 130 / ATCC MYA-4618 / FGSC 9003)</name>
    <name type="common">Inky cap fungus</name>
    <name type="synonym">Hormographiella aspergillata</name>
    <dbReference type="NCBI Taxonomy" id="240176"/>
    <lineage>
        <taxon>Eukaryota</taxon>
        <taxon>Fungi</taxon>
        <taxon>Dikarya</taxon>
        <taxon>Basidiomycota</taxon>
        <taxon>Agaricomycotina</taxon>
        <taxon>Agaricomycetes</taxon>
        <taxon>Agaricomycetidae</taxon>
        <taxon>Agaricales</taxon>
        <taxon>Agaricineae</taxon>
        <taxon>Psathyrellaceae</taxon>
        <taxon>Coprinopsis</taxon>
    </lineage>
</organism>
<dbReference type="VEuPathDB" id="FungiDB:CC1G_09658"/>
<reference evidence="2 3" key="1">
    <citation type="journal article" date="2010" name="Proc. Natl. Acad. Sci. U.S.A.">
        <title>Insights into evolution of multicellular fungi from the assembled chromosomes of the mushroom Coprinopsis cinerea (Coprinus cinereus).</title>
        <authorList>
            <person name="Stajich J.E."/>
            <person name="Wilke S.K."/>
            <person name="Ahren D."/>
            <person name="Au C.H."/>
            <person name="Birren B.W."/>
            <person name="Borodovsky M."/>
            <person name="Burns C."/>
            <person name="Canback B."/>
            <person name="Casselton L.A."/>
            <person name="Cheng C.K."/>
            <person name="Deng J."/>
            <person name="Dietrich F.S."/>
            <person name="Fargo D.C."/>
            <person name="Farman M.L."/>
            <person name="Gathman A.C."/>
            <person name="Goldberg J."/>
            <person name="Guigo R."/>
            <person name="Hoegger P.J."/>
            <person name="Hooker J.B."/>
            <person name="Huggins A."/>
            <person name="James T.Y."/>
            <person name="Kamada T."/>
            <person name="Kilaru S."/>
            <person name="Kodira C."/>
            <person name="Kues U."/>
            <person name="Kupfer D."/>
            <person name="Kwan H.S."/>
            <person name="Lomsadze A."/>
            <person name="Li W."/>
            <person name="Lilly W.W."/>
            <person name="Ma L.J."/>
            <person name="Mackey A.J."/>
            <person name="Manning G."/>
            <person name="Martin F."/>
            <person name="Muraguchi H."/>
            <person name="Natvig D.O."/>
            <person name="Palmerini H."/>
            <person name="Ramesh M.A."/>
            <person name="Rehmeyer C.J."/>
            <person name="Roe B.A."/>
            <person name="Shenoy N."/>
            <person name="Stanke M."/>
            <person name="Ter-Hovhannisyan V."/>
            <person name="Tunlid A."/>
            <person name="Velagapudi R."/>
            <person name="Vision T.J."/>
            <person name="Zeng Q."/>
            <person name="Zolan M.E."/>
            <person name="Pukkila P.J."/>
        </authorList>
    </citation>
    <scope>NUCLEOTIDE SEQUENCE [LARGE SCALE GENOMIC DNA]</scope>
    <source>
        <strain evidence="3">Okayama-7 / 130 / ATCC MYA-4618 / FGSC 9003</strain>
    </source>
</reference>
<sequence>MAFNGSNPRAKRQRTTGQSSTSSNDIRVDLESAFVKDTLKTKKSKATLEAILRDWSEGKYPKESFSSPPLVAHILDCSWLHLELFDPTNPTALLAKKDADKLKALIPIAAKLGFTIAFAGLKYTVSGESYGCMHPRCGSGGGGWMCAFDRNSFDEDHEPVLSIDDSRTTACELWGIVDLEGRSLMKKVKLRKGSSSGHAFASGGESEDEDEDAEEDEDEEDEDDGSDSDDEGTGLKIPIEEKAFIVRNPFEDDEPDEKDEGYIEDHSATRDICHVYERTLLLLFHEKDEIEVLYYFRDGTNWTIPQLEASSKSPSDEERALAATTLAALKDFRFGDDHPIGSRIWSPRNFQDRQDYYEARDVLLKSAVKWKDVDLWTKVVAKCHGWRDPIEDEAIIEGFNTFQFQTIRSSLDVLVRSSKNPNKVIQALNRHAAQKTDTAVHQWISVCLAQQGSQSYAYGHVGGAKRKRM</sequence>
<dbReference type="InParanoid" id="A8P9E5"/>
<feature type="region of interest" description="Disordered" evidence="1">
    <location>
        <begin position="1"/>
        <end position="23"/>
    </location>
</feature>
<evidence type="ECO:0000313" key="3">
    <source>
        <dbReference type="Proteomes" id="UP000001861"/>
    </source>
</evidence>
<feature type="region of interest" description="Disordered" evidence="1">
    <location>
        <begin position="194"/>
        <end position="235"/>
    </location>
</feature>
<accession>A8P9E5</accession>
<proteinExistence type="predicted"/>
<keyword evidence="3" id="KW-1185">Reference proteome</keyword>
<gene>
    <name evidence="2" type="ORF">CC1G_09658</name>
</gene>
<evidence type="ECO:0000256" key="1">
    <source>
        <dbReference type="SAM" id="MobiDB-lite"/>
    </source>
</evidence>
<name>A8P9E5_COPC7</name>
<dbReference type="EMBL" id="AACS02000011">
    <property type="protein sequence ID" value="EAU82056.1"/>
    <property type="molecule type" value="Genomic_DNA"/>
</dbReference>
<feature type="compositionally biased region" description="Acidic residues" evidence="1">
    <location>
        <begin position="205"/>
        <end position="232"/>
    </location>
</feature>